<dbReference type="InterPro" id="IPR011990">
    <property type="entry name" value="TPR-like_helical_dom_sf"/>
</dbReference>
<keyword evidence="4" id="KW-0256">Endoplasmic reticulum</keyword>
<evidence type="ECO:0000256" key="2">
    <source>
        <dbReference type="ARBA" id="ARBA00022803"/>
    </source>
</evidence>
<proteinExistence type="inferred from homology"/>
<dbReference type="OrthoDB" id="124397at2759"/>
<dbReference type="Pfam" id="PF22890">
    <property type="entry name" value="TPR_EMC2"/>
    <property type="match status" value="1"/>
</dbReference>
<dbReference type="InterPro" id="IPR019734">
    <property type="entry name" value="TPR_rpt"/>
</dbReference>
<keyword evidence="2 3" id="KW-0802">TPR repeat</keyword>
<accession>A0A8H7U9U4</accession>
<comment type="similarity">
    <text evidence="4">Belongs to the EMC2 family.</text>
</comment>
<comment type="subunit">
    <text evidence="4">Component of the ER membrane protein complex (EMC).</text>
</comment>
<feature type="domain" description="EMC2 TPR-like" evidence="5">
    <location>
        <begin position="84"/>
        <end position="194"/>
    </location>
</feature>
<evidence type="ECO:0000259" key="5">
    <source>
        <dbReference type="Pfam" id="PF22890"/>
    </source>
</evidence>
<keyword evidence="1" id="KW-0677">Repeat</keyword>
<comment type="subcellular location">
    <subcellularLocation>
        <location evidence="4">Endoplasmic reticulum membrane</location>
        <topology evidence="4">Peripheral membrane protein</topology>
        <orientation evidence="4">Cytoplasmic side</orientation>
    </subcellularLocation>
</comment>
<feature type="non-terminal residue" evidence="6">
    <location>
        <position position="1"/>
    </location>
</feature>
<comment type="caution">
    <text evidence="6">The sequence shown here is derived from an EMBL/GenBank/DDBJ whole genome shotgun (WGS) entry which is preliminary data.</text>
</comment>
<dbReference type="PROSITE" id="PS50005">
    <property type="entry name" value="TPR"/>
    <property type="match status" value="1"/>
</dbReference>
<organism evidence="6 7">
    <name type="scientific">Mortierella isabellina</name>
    <name type="common">Filamentous fungus</name>
    <name type="synonym">Umbelopsis isabellina</name>
    <dbReference type="NCBI Taxonomy" id="91625"/>
    <lineage>
        <taxon>Eukaryota</taxon>
        <taxon>Fungi</taxon>
        <taxon>Fungi incertae sedis</taxon>
        <taxon>Mucoromycota</taxon>
        <taxon>Mucoromycotina</taxon>
        <taxon>Umbelopsidomycetes</taxon>
        <taxon>Umbelopsidales</taxon>
        <taxon>Umbelopsidaceae</taxon>
        <taxon>Umbelopsis</taxon>
    </lineage>
</organism>
<dbReference type="AlphaFoldDB" id="A0A8H7U9U4"/>
<name>A0A8H7U9U4_MORIS</name>
<dbReference type="Gene3D" id="1.25.40.10">
    <property type="entry name" value="Tetratricopeptide repeat domain"/>
    <property type="match status" value="1"/>
</dbReference>
<keyword evidence="7" id="KW-1185">Reference proteome</keyword>
<keyword evidence="4" id="KW-0472">Membrane</keyword>
<feature type="repeat" description="TPR" evidence="3">
    <location>
        <begin position="82"/>
        <end position="115"/>
    </location>
</feature>
<gene>
    <name evidence="6" type="ORF">INT43_006072</name>
</gene>
<dbReference type="Proteomes" id="UP000654370">
    <property type="component" value="Unassembled WGS sequence"/>
</dbReference>
<evidence type="ECO:0000256" key="1">
    <source>
        <dbReference type="ARBA" id="ARBA00022737"/>
    </source>
</evidence>
<dbReference type="PANTHER" id="PTHR12760">
    <property type="entry name" value="TETRATRICOPEPTIDE REPEAT PROTEIN"/>
    <property type="match status" value="1"/>
</dbReference>
<sequence>MARFDFDTSREELQTYRSSGERASERVAYLGSRIIKDGYYKKLQDDIWPFYEQVATAALDVGDFRLANDCIDHLQKRFTNSTRVQRLVGMRYEAEGKLNEAQKVYDTILQEDESNVLVSKRQIALLKLRGKKHEAISALVKYLDTYYSDAEAWIELSQLYLSMHLYQRAAFCMEELILLQAANPIWHLKYAEITYTMGDVSLALKQYCRVIDLSTDHLRGMYGVHLCSSKLISQGNTDQKVKALKELATERILAKEADQ</sequence>
<dbReference type="EMBL" id="JAEPQZ010000012">
    <property type="protein sequence ID" value="KAG2175010.1"/>
    <property type="molecule type" value="Genomic_DNA"/>
</dbReference>
<dbReference type="GO" id="GO:0072546">
    <property type="term" value="C:EMC complex"/>
    <property type="evidence" value="ECO:0007669"/>
    <property type="project" value="UniProtKB-UniRule"/>
</dbReference>
<comment type="function">
    <text evidence="4">Part of the endoplasmic reticulum membrane protein complex (EMC) that enables the energy-independent insertion into endoplasmic reticulum membranes of newly synthesized membrane proteins.</text>
</comment>
<dbReference type="InterPro" id="IPR055217">
    <property type="entry name" value="TPR_EMC2"/>
</dbReference>
<evidence type="ECO:0000313" key="6">
    <source>
        <dbReference type="EMBL" id="KAG2175010.1"/>
    </source>
</evidence>
<dbReference type="SUPFAM" id="SSF48452">
    <property type="entry name" value="TPR-like"/>
    <property type="match status" value="1"/>
</dbReference>
<evidence type="ECO:0000256" key="3">
    <source>
        <dbReference type="PROSITE-ProRule" id="PRU00339"/>
    </source>
</evidence>
<dbReference type="InterPro" id="IPR039856">
    <property type="entry name" value="EMC2-like"/>
</dbReference>
<evidence type="ECO:0000313" key="7">
    <source>
        <dbReference type="Proteomes" id="UP000654370"/>
    </source>
</evidence>
<protein>
    <recommendedName>
        <fullName evidence="4">ER membrane protein complex subunit 2</fullName>
    </recommendedName>
</protein>
<reference evidence="6" key="1">
    <citation type="submission" date="2020-12" db="EMBL/GenBank/DDBJ databases">
        <title>Metabolic potential, ecology and presence of endohyphal bacteria is reflected in genomic diversity of Mucoromycotina.</title>
        <authorList>
            <person name="Muszewska A."/>
            <person name="Okrasinska A."/>
            <person name="Steczkiewicz K."/>
            <person name="Drgas O."/>
            <person name="Orlowska M."/>
            <person name="Perlinska-Lenart U."/>
            <person name="Aleksandrzak-Piekarczyk T."/>
            <person name="Szatraj K."/>
            <person name="Zielenkiewicz U."/>
            <person name="Pilsyk S."/>
            <person name="Malc E."/>
            <person name="Mieczkowski P."/>
            <person name="Kruszewska J.S."/>
            <person name="Biernat P."/>
            <person name="Pawlowska J."/>
        </authorList>
    </citation>
    <scope>NUCLEOTIDE SEQUENCE</scope>
    <source>
        <strain evidence="6">WA0000067209</strain>
    </source>
</reference>
<evidence type="ECO:0000256" key="4">
    <source>
        <dbReference type="RuleBase" id="RU367091"/>
    </source>
</evidence>